<dbReference type="SUPFAM" id="SSF51905">
    <property type="entry name" value="FAD/NAD(P)-binding domain"/>
    <property type="match status" value="1"/>
</dbReference>
<dbReference type="InterPro" id="IPR012132">
    <property type="entry name" value="GMC_OxRdtase"/>
</dbReference>
<dbReference type="Pfam" id="PF00732">
    <property type="entry name" value="GMC_oxred_N"/>
    <property type="match status" value="1"/>
</dbReference>
<dbReference type="SUPFAM" id="SSF54373">
    <property type="entry name" value="FAD-linked reductases, C-terminal domain"/>
    <property type="match status" value="1"/>
</dbReference>
<proteinExistence type="inferred from homology"/>
<organism evidence="9 10">
    <name type="scientific">Rhodovarius crocodyli</name>
    <dbReference type="NCBI Taxonomy" id="1979269"/>
    <lineage>
        <taxon>Bacteria</taxon>
        <taxon>Pseudomonadati</taxon>
        <taxon>Pseudomonadota</taxon>
        <taxon>Alphaproteobacteria</taxon>
        <taxon>Acetobacterales</taxon>
        <taxon>Roseomonadaceae</taxon>
        <taxon>Rhodovarius</taxon>
    </lineage>
</organism>
<dbReference type="Proteomes" id="UP000282957">
    <property type="component" value="Unassembled WGS sequence"/>
</dbReference>
<dbReference type="Gene3D" id="3.30.560.10">
    <property type="entry name" value="Glucose Oxidase, domain 3"/>
    <property type="match status" value="1"/>
</dbReference>
<dbReference type="AlphaFoldDB" id="A0A437MEW0"/>
<keyword evidence="3 6" id="KW-0285">Flavoprotein</keyword>
<dbReference type="PANTHER" id="PTHR11552">
    <property type="entry name" value="GLUCOSE-METHANOL-CHOLINE GMC OXIDOREDUCTASE"/>
    <property type="match status" value="1"/>
</dbReference>
<evidence type="ECO:0000256" key="3">
    <source>
        <dbReference type="ARBA" id="ARBA00022630"/>
    </source>
</evidence>
<dbReference type="InterPro" id="IPR036188">
    <property type="entry name" value="FAD/NAD-bd_sf"/>
</dbReference>
<reference evidence="9 10" key="1">
    <citation type="submission" date="2019-01" db="EMBL/GenBank/DDBJ databases">
        <authorList>
            <person name="Chen W.-M."/>
        </authorList>
    </citation>
    <scope>NUCLEOTIDE SEQUENCE [LARGE SCALE GENOMIC DNA]</scope>
    <source>
        <strain evidence="9 10">CCP-6</strain>
    </source>
</reference>
<feature type="binding site" evidence="5">
    <location>
        <position position="86"/>
    </location>
    <ligand>
        <name>FAD</name>
        <dbReference type="ChEBI" id="CHEBI:57692"/>
    </ligand>
</feature>
<comment type="cofactor">
    <cofactor evidence="1 5">
        <name>FAD</name>
        <dbReference type="ChEBI" id="CHEBI:57692"/>
    </cofactor>
</comment>
<dbReference type="PIRSF" id="PIRSF000137">
    <property type="entry name" value="Alcohol_oxidase"/>
    <property type="match status" value="1"/>
</dbReference>
<dbReference type="PROSITE" id="PS00623">
    <property type="entry name" value="GMC_OXRED_1"/>
    <property type="match status" value="1"/>
</dbReference>
<feature type="domain" description="Glucose-methanol-choline oxidoreductase N-terminal" evidence="8">
    <location>
        <begin position="250"/>
        <end position="264"/>
    </location>
</feature>
<dbReference type="OrthoDB" id="9785276at2"/>
<dbReference type="InterPro" id="IPR000172">
    <property type="entry name" value="GMC_OxRdtase_N"/>
</dbReference>
<evidence type="ECO:0000259" key="8">
    <source>
        <dbReference type="PROSITE" id="PS00624"/>
    </source>
</evidence>
<dbReference type="InterPro" id="IPR007867">
    <property type="entry name" value="GMC_OxRtase_C"/>
</dbReference>
<dbReference type="PANTHER" id="PTHR11552:SF147">
    <property type="entry name" value="CHOLINE DEHYDROGENASE, MITOCHONDRIAL"/>
    <property type="match status" value="1"/>
</dbReference>
<evidence type="ECO:0000256" key="4">
    <source>
        <dbReference type="ARBA" id="ARBA00022827"/>
    </source>
</evidence>
<dbReference type="Pfam" id="PF05199">
    <property type="entry name" value="GMC_oxred_C"/>
    <property type="match status" value="1"/>
</dbReference>
<comment type="caution">
    <text evidence="9">The sequence shown here is derived from an EMBL/GenBank/DDBJ whole genome shotgun (WGS) entry which is preliminary data.</text>
</comment>
<feature type="domain" description="Glucose-methanol-choline oxidoreductase N-terminal" evidence="7">
    <location>
        <begin position="80"/>
        <end position="103"/>
    </location>
</feature>
<feature type="binding site" evidence="5">
    <location>
        <position position="82"/>
    </location>
    <ligand>
        <name>FAD</name>
        <dbReference type="ChEBI" id="CHEBI:57692"/>
    </ligand>
</feature>
<dbReference type="GO" id="GO:0016614">
    <property type="term" value="F:oxidoreductase activity, acting on CH-OH group of donors"/>
    <property type="evidence" value="ECO:0007669"/>
    <property type="project" value="InterPro"/>
</dbReference>
<dbReference type="GO" id="GO:0050660">
    <property type="term" value="F:flavin adenine dinucleotide binding"/>
    <property type="evidence" value="ECO:0007669"/>
    <property type="project" value="InterPro"/>
</dbReference>
<accession>A0A437MEW0</accession>
<name>A0A437MEW0_9PROT</name>
<sequence length="527" mass="57189">MDTDFIVIGAGSAGCAVAGRLAEIPGASVTLLEAGGRDTSPWLHIPVGYAKTMYHPTISWGFSTEPEPELHNRRIPWPRGRVVGGTSAINGLVYLRGQVEDFNHWRQLGCVGWGFEDVLPFFRKAEDNERGADEIHGAGGPLGVSDLRDSNPISAAFIEAAVEIGLPRTNDFNGIVQEGAGWYQTTTRHGRRCSAYTAYLRPRPHNVRVETGAQTRRLLFEGSRCVGVEYSQDGEVHQLRARREVILSGGAIHSPQILMLSGIGEAGHLQSHGISVLKDVPNVGRNLQDHFQARLLFRATQPVTLNDVLASRWGQFKAGLEYLRHRTGPLTYAAATSGLFAKVLPQSATPDVQFHFIPFSAEKMSDGLHKFPGFTMSVCQLRPESRGTVTLASGRVEDAPLIQANYLTAQLDRDCMVAGLQLGRRLAATDAMRPWIVEEFLPGPAHAPDDAGLLEFCRQHGNTIYHPSGTCRMGEDEGAVVDSQLRVRGIEGLRVADASIMPTVLSGNTNAGSIMIGEKCAAMIKAA</sequence>
<dbReference type="EMBL" id="SACL01000004">
    <property type="protein sequence ID" value="RVT96159.1"/>
    <property type="molecule type" value="Genomic_DNA"/>
</dbReference>
<keyword evidence="10" id="KW-1185">Reference proteome</keyword>
<evidence type="ECO:0000259" key="7">
    <source>
        <dbReference type="PROSITE" id="PS00623"/>
    </source>
</evidence>
<dbReference type="PROSITE" id="PS00624">
    <property type="entry name" value="GMC_OXRED_2"/>
    <property type="match status" value="1"/>
</dbReference>
<comment type="similarity">
    <text evidence="2 6">Belongs to the GMC oxidoreductase family.</text>
</comment>
<evidence type="ECO:0000256" key="6">
    <source>
        <dbReference type="RuleBase" id="RU003968"/>
    </source>
</evidence>
<feature type="binding site" evidence="5">
    <location>
        <begin position="90"/>
        <end position="93"/>
    </location>
    <ligand>
        <name>FAD</name>
        <dbReference type="ChEBI" id="CHEBI:57692"/>
    </ligand>
</feature>
<evidence type="ECO:0000256" key="5">
    <source>
        <dbReference type="PIRSR" id="PIRSR000137-2"/>
    </source>
</evidence>
<dbReference type="Gene3D" id="3.50.50.60">
    <property type="entry name" value="FAD/NAD(P)-binding domain"/>
    <property type="match status" value="1"/>
</dbReference>
<evidence type="ECO:0000256" key="1">
    <source>
        <dbReference type="ARBA" id="ARBA00001974"/>
    </source>
</evidence>
<evidence type="ECO:0000313" key="10">
    <source>
        <dbReference type="Proteomes" id="UP000282957"/>
    </source>
</evidence>
<evidence type="ECO:0000256" key="2">
    <source>
        <dbReference type="ARBA" id="ARBA00010790"/>
    </source>
</evidence>
<evidence type="ECO:0000313" key="9">
    <source>
        <dbReference type="EMBL" id="RVT96159.1"/>
    </source>
</evidence>
<dbReference type="RefSeq" id="WP_127788092.1">
    <property type="nucleotide sequence ID" value="NZ_SACL01000004.1"/>
</dbReference>
<protein>
    <submittedName>
        <fullName evidence="9">Choline dehydrogenase</fullName>
    </submittedName>
</protein>
<gene>
    <name evidence="9" type="ORF">EOD42_13650</name>
</gene>
<keyword evidence="4 5" id="KW-0274">FAD</keyword>